<evidence type="ECO:0000313" key="10">
    <source>
        <dbReference type="EMBL" id="KIM44852.1"/>
    </source>
</evidence>
<name>A0A0C2YV09_HEBCY</name>
<keyword evidence="5" id="KW-0443">Lipid metabolism</keyword>
<dbReference type="GO" id="GO:0006696">
    <property type="term" value="P:ergosterol biosynthetic process"/>
    <property type="evidence" value="ECO:0007669"/>
    <property type="project" value="TreeGrafter"/>
</dbReference>
<feature type="domain" description="Squalene cyclase N-terminal" evidence="9">
    <location>
        <begin position="80"/>
        <end position="350"/>
    </location>
</feature>
<dbReference type="GO" id="GO:0016104">
    <property type="term" value="P:triterpenoid biosynthetic process"/>
    <property type="evidence" value="ECO:0007669"/>
    <property type="project" value="InterPro"/>
</dbReference>
<dbReference type="STRING" id="686832.A0A0C2YV09"/>
<dbReference type="PANTHER" id="PTHR11764">
    <property type="entry name" value="TERPENE CYCLASE/MUTASE FAMILY MEMBER"/>
    <property type="match status" value="1"/>
</dbReference>
<dbReference type="InterPro" id="IPR008930">
    <property type="entry name" value="Terpenoid_cyclase/PrenylTrfase"/>
</dbReference>
<dbReference type="OrthoDB" id="21502at2759"/>
<evidence type="ECO:0000256" key="7">
    <source>
        <dbReference type="RuleBase" id="RU362003"/>
    </source>
</evidence>
<evidence type="ECO:0000256" key="1">
    <source>
        <dbReference type="ARBA" id="ARBA00009755"/>
    </source>
</evidence>
<dbReference type="EMBL" id="KN831773">
    <property type="protein sequence ID" value="KIM44852.1"/>
    <property type="molecule type" value="Genomic_DNA"/>
</dbReference>
<proteinExistence type="inferred from homology"/>
<protein>
    <recommendedName>
        <fullName evidence="7">Terpene cyclase/mutase family member</fullName>
        <ecNumber evidence="7">5.4.99.-</ecNumber>
    </recommendedName>
</protein>
<dbReference type="SFLD" id="SFLDG01016">
    <property type="entry name" value="Prenyltransferase_Like_2"/>
    <property type="match status" value="1"/>
</dbReference>
<accession>A0A0C2YV09</accession>
<evidence type="ECO:0000313" key="11">
    <source>
        <dbReference type="Proteomes" id="UP000053424"/>
    </source>
</evidence>
<reference evidence="11" key="2">
    <citation type="submission" date="2015-01" db="EMBL/GenBank/DDBJ databases">
        <title>Evolutionary Origins and Diversification of the Mycorrhizal Mutualists.</title>
        <authorList>
            <consortium name="DOE Joint Genome Institute"/>
            <consortium name="Mycorrhizal Genomics Consortium"/>
            <person name="Kohler A."/>
            <person name="Kuo A."/>
            <person name="Nagy L.G."/>
            <person name="Floudas D."/>
            <person name="Copeland A."/>
            <person name="Barry K.W."/>
            <person name="Cichocki N."/>
            <person name="Veneault-Fourrey C."/>
            <person name="LaButti K."/>
            <person name="Lindquist E.A."/>
            <person name="Lipzen A."/>
            <person name="Lundell T."/>
            <person name="Morin E."/>
            <person name="Murat C."/>
            <person name="Riley R."/>
            <person name="Ohm R."/>
            <person name="Sun H."/>
            <person name="Tunlid A."/>
            <person name="Henrissat B."/>
            <person name="Grigoriev I.V."/>
            <person name="Hibbett D.S."/>
            <person name="Martin F."/>
        </authorList>
    </citation>
    <scope>NUCLEOTIDE SEQUENCE [LARGE SCALE GENOMIC DNA]</scope>
    <source>
        <strain evidence="11">h7</strain>
    </source>
</reference>
<dbReference type="Pfam" id="PF13243">
    <property type="entry name" value="SQHop_cyclase_C"/>
    <property type="match status" value="1"/>
</dbReference>
<evidence type="ECO:0000256" key="4">
    <source>
        <dbReference type="ARBA" id="ARBA00022955"/>
    </source>
</evidence>
<dbReference type="InterPro" id="IPR018333">
    <property type="entry name" value="Squalene_cyclase"/>
</dbReference>
<dbReference type="InterPro" id="IPR032696">
    <property type="entry name" value="SQ_cyclase_C"/>
</dbReference>
<dbReference type="CDD" id="cd02892">
    <property type="entry name" value="SQCY_1"/>
    <property type="match status" value="1"/>
</dbReference>
<sequence length="743" mass="84798">MWSALNVAHTPEKTFTDYTRWRLLVNDGGRHTWHYLRTDEELARWPQNEVDRFWLGMKTTMPDLPPAKDPLDAARNGYKYYKELQSHDGHWAGEYGGPMFLIPGLVIGSYVTGMTFKLEERLEMIRYLMNRANPDDGGWGIHVEGHSTVFGTGLNYTALRLLGVDKDHPVCVRARGTLHKLGGATSIPAWGKFWLSILNCYDWEGNNPVPPELWALPDWLSFHPHKWWIHVRNVYIPMSYLYGVRYQMEENDLILSLREELYPEDFYSIDWPAQRNNVNKADEYAPHTALLDTVNAILSSYEHCCFPPLRRAGLARAYQLIVMEDENTGYQTLGPVSKMFNLIARAHAEGPDSFAYKEHAIKRQDFMWIGAEGMMMCGTNGSQLWDTGFITQALVESGLANEEENKESLIKALGWLDQAQIRSDPKHYQEAYRHTTKGAWGFSTTEQGYTVSDCTGEGLKASMYLQFELEFTPKLISKERMCDAVDVMLSLQNPNGGFASYELVRGPRWLEWLNPAEVFGNIMTEYCYPECTTSVITALAIFRKHFPDYRSKDIARTLKHAIQYLHNEQGADGGWVGSWGICFTYAMQFALESLSLVGETYSTSNYSRKACEFLLSHQREDGGWGESYKSCEQSVWVEHENTQVVQTCWAVMALMYAKYPDPEPIEKGVRLVMSRQRPDGSWPQEAIEGVFNKTCAIAYPNFKFSFPIWMLGKAHHYLAALKLTSTSNGKANGSGNGYTNERP</sequence>
<dbReference type="GO" id="GO:0005811">
    <property type="term" value="C:lipid droplet"/>
    <property type="evidence" value="ECO:0007669"/>
    <property type="project" value="InterPro"/>
</dbReference>
<dbReference type="PANTHER" id="PTHR11764:SF20">
    <property type="entry name" value="LANOSTEROL SYNTHASE"/>
    <property type="match status" value="1"/>
</dbReference>
<evidence type="ECO:0000256" key="6">
    <source>
        <dbReference type="ARBA" id="ARBA00023235"/>
    </source>
</evidence>
<dbReference type="Pfam" id="PF13249">
    <property type="entry name" value="SQHop_cyclase_N"/>
    <property type="match status" value="1"/>
</dbReference>
<dbReference type="SUPFAM" id="SSF48239">
    <property type="entry name" value="Terpenoid cyclases/Protein prenyltransferases"/>
    <property type="match status" value="2"/>
</dbReference>
<dbReference type="NCBIfam" id="TIGR01787">
    <property type="entry name" value="squalene_cyclas"/>
    <property type="match status" value="1"/>
</dbReference>
<comment type="similarity">
    <text evidence="1 7">Belongs to the terpene cyclase/mutase family.</text>
</comment>
<evidence type="ECO:0000256" key="5">
    <source>
        <dbReference type="ARBA" id="ARBA00023098"/>
    </source>
</evidence>
<dbReference type="Proteomes" id="UP000053424">
    <property type="component" value="Unassembled WGS sequence"/>
</dbReference>
<organism evidence="10 11">
    <name type="scientific">Hebeloma cylindrosporum</name>
    <dbReference type="NCBI Taxonomy" id="76867"/>
    <lineage>
        <taxon>Eukaryota</taxon>
        <taxon>Fungi</taxon>
        <taxon>Dikarya</taxon>
        <taxon>Basidiomycota</taxon>
        <taxon>Agaricomycotina</taxon>
        <taxon>Agaricomycetes</taxon>
        <taxon>Agaricomycetidae</taxon>
        <taxon>Agaricales</taxon>
        <taxon>Agaricineae</taxon>
        <taxon>Hymenogastraceae</taxon>
        <taxon>Hebeloma</taxon>
    </lineage>
</organism>
<dbReference type="HOGENOM" id="CLU_009074_2_1_1"/>
<evidence type="ECO:0000256" key="2">
    <source>
        <dbReference type="ARBA" id="ARBA00022516"/>
    </source>
</evidence>
<dbReference type="InterPro" id="IPR032697">
    <property type="entry name" value="SQ_cyclase_N"/>
</dbReference>
<dbReference type="Gene3D" id="1.50.10.20">
    <property type="match status" value="2"/>
</dbReference>
<dbReference type="AlphaFoldDB" id="A0A0C2YV09"/>
<evidence type="ECO:0000259" key="8">
    <source>
        <dbReference type="Pfam" id="PF13243"/>
    </source>
</evidence>
<gene>
    <name evidence="10" type="ORF">M413DRAFT_442816</name>
</gene>
<evidence type="ECO:0000256" key="3">
    <source>
        <dbReference type="ARBA" id="ARBA00022737"/>
    </source>
</evidence>
<evidence type="ECO:0000259" key="9">
    <source>
        <dbReference type="Pfam" id="PF13249"/>
    </source>
</evidence>
<keyword evidence="4" id="KW-0752">Steroid biosynthesis</keyword>
<keyword evidence="2" id="KW-0444">Lipid biosynthesis</keyword>
<keyword evidence="3" id="KW-0677">Repeat</keyword>
<reference evidence="10 11" key="1">
    <citation type="submission" date="2014-04" db="EMBL/GenBank/DDBJ databases">
        <authorList>
            <consortium name="DOE Joint Genome Institute"/>
            <person name="Kuo A."/>
            <person name="Gay G."/>
            <person name="Dore J."/>
            <person name="Kohler A."/>
            <person name="Nagy L.G."/>
            <person name="Floudas D."/>
            <person name="Copeland A."/>
            <person name="Barry K.W."/>
            <person name="Cichocki N."/>
            <person name="Veneault-Fourrey C."/>
            <person name="LaButti K."/>
            <person name="Lindquist E.A."/>
            <person name="Lipzen A."/>
            <person name="Lundell T."/>
            <person name="Morin E."/>
            <person name="Murat C."/>
            <person name="Sun H."/>
            <person name="Tunlid A."/>
            <person name="Henrissat B."/>
            <person name="Grigoriev I.V."/>
            <person name="Hibbett D.S."/>
            <person name="Martin F."/>
            <person name="Nordberg H.P."/>
            <person name="Cantor M.N."/>
            <person name="Hua S.X."/>
        </authorList>
    </citation>
    <scope>NUCLEOTIDE SEQUENCE [LARGE SCALE GENOMIC DNA]</scope>
    <source>
        <strain evidence="11">h7</strain>
    </source>
</reference>
<dbReference type="GO" id="GO:0000250">
    <property type="term" value="F:lanosterol synthase activity"/>
    <property type="evidence" value="ECO:0007669"/>
    <property type="project" value="TreeGrafter"/>
</dbReference>
<keyword evidence="11" id="KW-1185">Reference proteome</keyword>
<feature type="domain" description="Squalene cyclase C-terminal" evidence="8">
    <location>
        <begin position="382"/>
        <end position="714"/>
    </location>
</feature>
<keyword evidence="6 7" id="KW-0413">Isomerase</keyword>
<dbReference type="FunFam" id="1.50.10.20:FF:000003">
    <property type="entry name" value="Terpene cyclase/mutase family member"/>
    <property type="match status" value="1"/>
</dbReference>
<dbReference type="Gene3D" id="6.20.120.20">
    <property type="match status" value="1"/>
</dbReference>
<dbReference type="EC" id="5.4.99.-" evidence="7"/>